<dbReference type="Pfam" id="PF05347">
    <property type="entry name" value="Complex1_LYR"/>
    <property type="match status" value="1"/>
</dbReference>
<accession>D7G1H3</accession>
<reference evidence="2 3" key="1">
    <citation type="journal article" date="2010" name="Nature">
        <title>The Ectocarpus genome and the independent evolution of multicellularity in brown algae.</title>
        <authorList>
            <person name="Cock J.M."/>
            <person name="Sterck L."/>
            <person name="Rouze P."/>
            <person name="Scornet D."/>
            <person name="Allen A.E."/>
            <person name="Amoutzias G."/>
            <person name="Anthouard V."/>
            <person name="Artiguenave F."/>
            <person name="Aury J.M."/>
            <person name="Badger J.H."/>
            <person name="Beszteri B."/>
            <person name="Billiau K."/>
            <person name="Bonnet E."/>
            <person name="Bothwell J.H."/>
            <person name="Bowler C."/>
            <person name="Boyen C."/>
            <person name="Brownlee C."/>
            <person name="Carrano C.J."/>
            <person name="Charrier B."/>
            <person name="Cho G.Y."/>
            <person name="Coelho S.M."/>
            <person name="Collen J."/>
            <person name="Corre E."/>
            <person name="Da Silva C."/>
            <person name="Delage L."/>
            <person name="Delaroque N."/>
            <person name="Dittami S.M."/>
            <person name="Doulbeau S."/>
            <person name="Elias M."/>
            <person name="Farnham G."/>
            <person name="Gachon C.M."/>
            <person name="Gschloessl B."/>
            <person name="Heesch S."/>
            <person name="Jabbari K."/>
            <person name="Jubin C."/>
            <person name="Kawai H."/>
            <person name="Kimura K."/>
            <person name="Kloareg B."/>
            <person name="Kupper F.C."/>
            <person name="Lang D."/>
            <person name="Le Bail A."/>
            <person name="Leblanc C."/>
            <person name="Lerouge P."/>
            <person name="Lohr M."/>
            <person name="Lopez P.J."/>
            <person name="Martens C."/>
            <person name="Maumus F."/>
            <person name="Michel G."/>
            <person name="Miranda-Saavedra D."/>
            <person name="Morales J."/>
            <person name="Moreau H."/>
            <person name="Motomura T."/>
            <person name="Nagasato C."/>
            <person name="Napoli C.A."/>
            <person name="Nelson D.R."/>
            <person name="Nyvall-Collen P."/>
            <person name="Peters A.F."/>
            <person name="Pommier C."/>
            <person name="Potin P."/>
            <person name="Poulain J."/>
            <person name="Quesneville H."/>
            <person name="Read B."/>
            <person name="Rensing S.A."/>
            <person name="Ritter A."/>
            <person name="Rousvoal S."/>
            <person name="Samanta M."/>
            <person name="Samson G."/>
            <person name="Schroeder D.C."/>
            <person name="Segurens B."/>
            <person name="Strittmatter M."/>
            <person name="Tonon T."/>
            <person name="Tregear J.W."/>
            <person name="Valentin K."/>
            <person name="von Dassow P."/>
            <person name="Yamagishi T."/>
            <person name="Van de Peer Y."/>
            <person name="Wincker P."/>
        </authorList>
    </citation>
    <scope>NUCLEOTIDE SEQUENCE [LARGE SCALE GENOMIC DNA]</scope>
    <source>
        <strain evidence="3">Ec32 / CCAP1310/4</strain>
    </source>
</reference>
<evidence type="ECO:0000313" key="3">
    <source>
        <dbReference type="Proteomes" id="UP000002630"/>
    </source>
</evidence>
<dbReference type="OMA" id="HRSMAIQ"/>
<dbReference type="OrthoDB" id="185456at2759"/>
<dbReference type="InParanoid" id="D7G1H3"/>
<gene>
    <name evidence="2" type="ORF">Esi_0045_0048</name>
</gene>
<sequence>MSHAQMLSLYRHIIRNARVYPSKSRDRVLKEIRLEFRKNATESDPVKVDEQRQLAMKGLQQLMVYTKMDTSGLDMSVTLEQNPLGGPTQQ</sequence>
<keyword evidence="3" id="KW-1185">Reference proteome</keyword>
<dbReference type="InterPro" id="IPR008011">
    <property type="entry name" value="Complex1_LYR_dom"/>
</dbReference>
<feature type="domain" description="Complex 1 LYR protein" evidence="1">
    <location>
        <begin position="5"/>
        <end position="60"/>
    </location>
</feature>
<dbReference type="Proteomes" id="UP000002630">
    <property type="component" value="Linkage Group LG18"/>
</dbReference>
<dbReference type="eggNOG" id="ENOG502SD8U">
    <property type="taxonomic scope" value="Eukaryota"/>
</dbReference>
<dbReference type="EMBL" id="FN649743">
    <property type="protein sequence ID" value="CBJ26781.1"/>
    <property type="molecule type" value="Genomic_DNA"/>
</dbReference>
<proteinExistence type="predicted"/>
<organism evidence="2 3">
    <name type="scientific">Ectocarpus siliculosus</name>
    <name type="common">Brown alga</name>
    <name type="synonym">Conferva siliculosa</name>
    <dbReference type="NCBI Taxonomy" id="2880"/>
    <lineage>
        <taxon>Eukaryota</taxon>
        <taxon>Sar</taxon>
        <taxon>Stramenopiles</taxon>
        <taxon>Ochrophyta</taxon>
        <taxon>PX clade</taxon>
        <taxon>Phaeophyceae</taxon>
        <taxon>Ectocarpales</taxon>
        <taxon>Ectocarpaceae</taxon>
        <taxon>Ectocarpus</taxon>
    </lineage>
</organism>
<dbReference type="CDD" id="cd20251">
    <property type="entry name" value="Complex1_LYR_SF"/>
    <property type="match status" value="1"/>
</dbReference>
<protein>
    <recommendedName>
        <fullName evidence="1">Complex 1 LYR protein domain-containing protein</fullName>
    </recommendedName>
</protein>
<evidence type="ECO:0000313" key="2">
    <source>
        <dbReference type="EMBL" id="CBJ26781.1"/>
    </source>
</evidence>
<name>D7G1H3_ECTSI</name>
<evidence type="ECO:0000259" key="1">
    <source>
        <dbReference type="Pfam" id="PF05347"/>
    </source>
</evidence>
<dbReference type="EMBL" id="FN648652">
    <property type="protein sequence ID" value="CBJ26781.1"/>
    <property type="molecule type" value="Genomic_DNA"/>
</dbReference>
<dbReference type="AlphaFoldDB" id="D7G1H3"/>